<name>A0A1I0U2Z9_9NOCA</name>
<sequence>MVVTHERKAVMQDDAAVPDHGESRHLSVVIAASAREVYDYARRPENLTAWAAGLASGVTRDGDDLVTESPMGTVRVRFAAQNDLGVLDHTVTLPDGTEVLNPLRVVPHPHGAEVLFTVRRLGMTDAEFDRDCAAVQRDLETLKGLLQR</sequence>
<dbReference type="SUPFAM" id="SSF55961">
    <property type="entry name" value="Bet v1-like"/>
    <property type="match status" value="1"/>
</dbReference>
<organism evidence="1 2">
    <name type="scientific">Rhodococcoides kroppenstedtii</name>
    <dbReference type="NCBI Taxonomy" id="293050"/>
    <lineage>
        <taxon>Bacteria</taxon>
        <taxon>Bacillati</taxon>
        <taxon>Actinomycetota</taxon>
        <taxon>Actinomycetes</taxon>
        <taxon>Mycobacteriales</taxon>
        <taxon>Nocardiaceae</taxon>
        <taxon>Rhodococcoides</taxon>
    </lineage>
</organism>
<evidence type="ECO:0000313" key="2">
    <source>
        <dbReference type="Proteomes" id="UP000182054"/>
    </source>
</evidence>
<reference evidence="1 2" key="1">
    <citation type="submission" date="2016-10" db="EMBL/GenBank/DDBJ databases">
        <authorList>
            <person name="de Groot N.N."/>
        </authorList>
    </citation>
    <scope>NUCLEOTIDE SEQUENCE [LARGE SCALE GENOMIC DNA]</scope>
    <source>
        <strain evidence="1 2">DSM 44908</strain>
    </source>
</reference>
<dbReference type="EMBL" id="FOJN01000012">
    <property type="protein sequence ID" value="SFA58368.1"/>
    <property type="molecule type" value="Genomic_DNA"/>
</dbReference>
<evidence type="ECO:0000313" key="1">
    <source>
        <dbReference type="EMBL" id="SFA58368.1"/>
    </source>
</evidence>
<dbReference type="AlphaFoldDB" id="A0A1I0U2Z9"/>
<accession>A0A1I0U2Z9</accession>
<proteinExistence type="predicted"/>
<gene>
    <name evidence="1" type="ORF">SAMN05444374_112101</name>
</gene>
<dbReference type="Proteomes" id="UP000182054">
    <property type="component" value="Unassembled WGS sequence"/>
</dbReference>
<dbReference type="InterPro" id="IPR023393">
    <property type="entry name" value="START-like_dom_sf"/>
</dbReference>
<protein>
    <recommendedName>
        <fullName evidence="3">Polyketide cyclase / dehydrase and lipid transport</fullName>
    </recommendedName>
</protein>
<evidence type="ECO:0008006" key="3">
    <source>
        <dbReference type="Google" id="ProtNLM"/>
    </source>
</evidence>
<dbReference type="Gene3D" id="3.30.530.20">
    <property type="match status" value="1"/>
</dbReference>